<dbReference type="Proteomes" id="UP001172386">
    <property type="component" value="Unassembled WGS sequence"/>
</dbReference>
<protein>
    <submittedName>
        <fullName evidence="1">Uncharacterized protein</fullName>
    </submittedName>
</protein>
<reference evidence="1" key="1">
    <citation type="submission" date="2022-10" db="EMBL/GenBank/DDBJ databases">
        <title>Culturing micro-colonial fungi from biological soil crusts in the Mojave desert and describing Neophaeococcomyces mojavensis, and introducing the new genera and species Taxawa tesnikishii.</title>
        <authorList>
            <person name="Kurbessoian T."/>
            <person name="Stajich J.E."/>
        </authorList>
    </citation>
    <scope>NUCLEOTIDE SEQUENCE</scope>
    <source>
        <strain evidence="1">JES_112</strain>
    </source>
</reference>
<sequence>MLDSDSSALQHRLQNTALILLSLVFLPLNTFILFWSSVYNRVFQSKVQQHRNANRNRASFKPKTILVTGVGMTKGLSLARLFYEAGHDVIGADFEPNGALVCGRVSKALKVFLPLRKPDARSGSAPYIQSLLDIVRDEKVDLWVSCSGVASAVEDGEAKQIIEARTSCKAIQFDIKTTQMLHEKHTFIAHTEEIGLTIPETHTITSRDAVDAALRRAPEGRKYIMKTIGMVDAFRADMTLLPKSTTEETAKHLSRLDISKQSPWILQQFIKGQEYCTHSLVVKGHVRAFVACPSAELLMHYEALPPSSKLSRSMLEFTKTYAKAGGESFTGHLSFDFLVEQQELDCLNNNPDAKLTLYPIECNPRAHTAVALFNGTTAMADAYLTLLDSRPAPRADSKMNGTTTETIVTPRDLKTRYYWVGHDLVNLVLLPLLALLALQRGSSITSVIRGIDLFLDRLLSWKDGTYELWDPLPWWWLYHIYWPGQFWNTLKADKKWSRINVSTCKIFAC</sequence>
<organism evidence="1 2">
    <name type="scientific">Neophaeococcomyces mojaviensis</name>
    <dbReference type="NCBI Taxonomy" id="3383035"/>
    <lineage>
        <taxon>Eukaryota</taxon>
        <taxon>Fungi</taxon>
        <taxon>Dikarya</taxon>
        <taxon>Ascomycota</taxon>
        <taxon>Pezizomycotina</taxon>
        <taxon>Eurotiomycetes</taxon>
        <taxon>Chaetothyriomycetidae</taxon>
        <taxon>Chaetothyriales</taxon>
        <taxon>Chaetothyriales incertae sedis</taxon>
        <taxon>Neophaeococcomyces</taxon>
    </lineage>
</organism>
<evidence type="ECO:0000313" key="1">
    <source>
        <dbReference type="EMBL" id="KAJ9654827.1"/>
    </source>
</evidence>
<keyword evidence="2" id="KW-1185">Reference proteome</keyword>
<evidence type="ECO:0000313" key="2">
    <source>
        <dbReference type="Proteomes" id="UP001172386"/>
    </source>
</evidence>
<gene>
    <name evidence="1" type="ORF">H2198_006182</name>
</gene>
<proteinExistence type="predicted"/>
<accession>A0ACC3A3J5</accession>
<dbReference type="EMBL" id="JAPDRQ010000111">
    <property type="protein sequence ID" value="KAJ9654827.1"/>
    <property type="molecule type" value="Genomic_DNA"/>
</dbReference>
<comment type="caution">
    <text evidence="1">The sequence shown here is derived from an EMBL/GenBank/DDBJ whole genome shotgun (WGS) entry which is preliminary data.</text>
</comment>
<name>A0ACC3A3J5_9EURO</name>